<feature type="signal peptide" evidence="1">
    <location>
        <begin position="1"/>
        <end position="21"/>
    </location>
</feature>
<dbReference type="EMBL" id="CAAHFH010000002">
    <property type="protein sequence ID" value="VGO20836.1"/>
    <property type="molecule type" value="Genomic_DNA"/>
</dbReference>
<sequence length="837" mass="87646">MMKKNILIYAVLTGAAMIASAEVNEWIVSSDGNWTNAANWSDGIPTSDDTAKSLKSFTITLDSTAVAKEFWCRNSIGVSALDIRTGGSLTTSGDVNINILSGVKTYAGLLLNGGSLSARSLYIAAWANSQGDGFMTMNSGSVDLSASFSVGSKGGDKTEGVQGTATMNGGTFDVGDFTYIGGGEHAGDIGTFNMYGGVYTATNNEAYVSGWATNHLGDGVINIYGGEVTIGKTNKALNVGSQGDGDGVINVYGGKMTALGALTMDANMDAGTAALNLIGGEFWADGGVNAYNESSIHVEEGVLYWGGDITDAVSEITTLVNNGDITWIGGQTNMLTENWDASWTNTTIIDYGYWSNVNQSVLYVDANDVSNGFITMWACNLSPIVLPPVTDGATGIYNFGNLGGNGDGLWTTAVNWNLGTAPTAEDDVSHKWNDSYLIVATPVEASYIEIQHASTAKVAVVDGGSLTLSGDLDLSTKNGRLIVDGGAVSVGNIMKVGRFGVSDSHVELNSGSIEVGASTDVGGFAIGSEGTVTINGGTYTGSNGYFYIGRDVGSGTLNMNGGLLQLSTSGAFAPLAIGSKPGNGTVNLNDGTIVAKDVHLDWNNTDAGTATINLNGGLLQIEGGYGTALRMIDDAQMVFGKGVLQWKGDRVSDFATYLSGGFISWSGGLTNMLTESWDQSWTNGTSILYADYNDANLGYATVWAYDTAPPGGRSGYETFVVTHGLAEGPEGDDDNDGVSNLAEYGINGNPTNAADKGQMETVADGTYFIFTHARLVDDTNVVYRLVDAENLVFRASPHTNAWVSQSLGPVSGDYRMVTNNYNLTTDKLFIELEIEQQ</sequence>
<feature type="chain" id="PRO_5025471243" evidence="1">
    <location>
        <begin position="22"/>
        <end position="837"/>
    </location>
</feature>
<proteinExistence type="predicted"/>
<organism evidence="2 3">
    <name type="scientific">Pontiella sulfatireligans</name>
    <dbReference type="NCBI Taxonomy" id="2750658"/>
    <lineage>
        <taxon>Bacteria</taxon>
        <taxon>Pseudomonadati</taxon>
        <taxon>Kiritimatiellota</taxon>
        <taxon>Kiritimatiellia</taxon>
        <taxon>Kiritimatiellales</taxon>
        <taxon>Pontiellaceae</taxon>
        <taxon>Pontiella</taxon>
    </lineage>
</organism>
<evidence type="ECO:0000313" key="2">
    <source>
        <dbReference type="EMBL" id="VGO20836.1"/>
    </source>
</evidence>
<accession>A0A6C2UP95</accession>
<evidence type="ECO:0000313" key="3">
    <source>
        <dbReference type="Proteomes" id="UP000346198"/>
    </source>
</evidence>
<keyword evidence="3" id="KW-1185">Reference proteome</keyword>
<protein>
    <submittedName>
        <fullName evidence="2">Uncharacterized protein</fullName>
    </submittedName>
</protein>
<name>A0A6C2UP95_9BACT</name>
<keyword evidence="1" id="KW-0732">Signal</keyword>
<dbReference type="Proteomes" id="UP000346198">
    <property type="component" value="Unassembled WGS sequence"/>
</dbReference>
<evidence type="ECO:0000256" key="1">
    <source>
        <dbReference type="SAM" id="SignalP"/>
    </source>
</evidence>
<gene>
    <name evidence="2" type="ORF">SCARR_02903</name>
</gene>
<reference evidence="2 3" key="1">
    <citation type="submission" date="2019-04" db="EMBL/GenBank/DDBJ databases">
        <authorList>
            <person name="Van Vliet M D."/>
        </authorList>
    </citation>
    <scope>NUCLEOTIDE SEQUENCE [LARGE SCALE GENOMIC DNA]</scope>
    <source>
        <strain evidence="2 3">F21</strain>
    </source>
</reference>
<dbReference type="AlphaFoldDB" id="A0A6C2UP95"/>
<dbReference type="RefSeq" id="WP_136062347.1">
    <property type="nucleotide sequence ID" value="NZ_CAAHFH010000002.1"/>
</dbReference>